<dbReference type="Proteomes" id="UP000001072">
    <property type="component" value="Unassembled WGS sequence"/>
</dbReference>
<dbReference type="RefSeq" id="XP_007419198.1">
    <property type="nucleotide sequence ID" value="XM_007419136.1"/>
</dbReference>
<reference evidence="3" key="1">
    <citation type="journal article" date="2011" name="Proc. Natl. Acad. Sci. U.S.A.">
        <title>Obligate biotrophy features unraveled by the genomic analysis of rust fungi.</title>
        <authorList>
            <person name="Duplessis S."/>
            <person name="Cuomo C.A."/>
            <person name="Lin Y.-C."/>
            <person name="Aerts A."/>
            <person name="Tisserant E."/>
            <person name="Veneault-Fourrey C."/>
            <person name="Joly D.L."/>
            <person name="Hacquard S."/>
            <person name="Amselem J."/>
            <person name="Cantarel B.L."/>
            <person name="Chiu R."/>
            <person name="Coutinho P.M."/>
            <person name="Feau N."/>
            <person name="Field M."/>
            <person name="Frey P."/>
            <person name="Gelhaye E."/>
            <person name="Goldberg J."/>
            <person name="Grabherr M.G."/>
            <person name="Kodira C.D."/>
            <person name="Kohler A."/>
            <person name="Kuees U."/>
            <person name="Lindquist E.A."/>
            <person name="Lucas S.M."/>
            <person name="Mago R."/>
            <person name="Mauceli E."/>
            <person name="Morin E."/>
            <person name="Murat C."/>
            <person name="Pangilinan J.L."/>
            <person name="Park R."/>
            <person name="Pearson M."/>
            <person name="Quesneville H."/>
            <person name="Rouhier N."/>
            <person name="Sakthikumar S."/>
            <person name="Salamov A.A."/>
            <person name="Schmutz J."/>
            <person name="Selles B."/>
            <person name="Shapiro H."/>
            <person name="Tanguay P."/>
            <person name="Tuskan G.A."/>
            <person name="Henrissat B."/>
            <person name="Van de Peer Y."/>
            <person name="Rouze P."/>
            <person name="Ellis J.G."/>
            <person name="Dodds P.N."/>
            <person name="Schein J.E."/>
            <person name="Zhong S."/>
            <person name="Hamelin R.C."/>
            <person name="Grigoriev I.V."/>
            <person name="Szabo L.J."/>
            <person name="Martin F."/>
        </authorList>
    </citation>
    <scope>NUCLEOTIDE SEQUENCE [LARGE SCALE GENOMIC DNA]</scope>
    <source>
        <strain evidence="3">98AG31 / pathotype 3-4-7</strain>
    </source>
</reference>
<dbReference type="HOGENOM" id="CLU_2015793_0_0_1"/>
<feature type="region of interest" description="Disordered" evidence="1">
    <location>
        <begin position="75"/>
        <end position="109"/>
    </location>
</feature>
<sequence length="123" mass="13803">MTNYHLHTNVKNCALATGPSTSMVTRKYARAQTGEMAVARIAECPHVRIPNADIRVERRGTHGIYRMTNAKMKITGGKDLQSHDRDRLTTRSGKSDAGNIDRDPDNPPFGYYIHKYNTTGLTR</sequence>
<evidence type="ECO:0000313" key="2">
    <source>
        <dbReference type="EMBL" id="EGF97526.1"/>
    </source>
</evidence>
<organism evidence="3">
    <name type="scientific">Melampsora larici-populina (strain 98AG31 / pathotype 3-4-7)</name>
    <name type="common">Poplar leaf rust fungus</name>
    <dbReference type="NCBI Taxonomy" id="747676"/>
    <lineage>
        <taxon>Eukaryota</taxon>
        <taxon>Fungi</taxon>
        <taxon>Dikarya</taxon>
        <taxon>Basidiomycota</taxon>
        <taxon>Pucciniomycotina</taxon>
        <taxon>Pucciniomycetes</taxon>
        <taxon>Pucciniales</taxon>
        <taxon>Melampsoraceae</taxon>
        <taxon>Melampsora</taxon>
    </lineage>
</organism>
<name>F4SCU4_MELLP</name>
<protein>
    <submittedName>
        <fullName evidence="2">Uncharacterized protein</fullName>
    </submittedName>
</protein>
<accession>F4SCU4</accession>
<dbReference type="KEGG" id="mlr:MELLADRAFT_114262"/>
<dbReference type="EMBL" id="GL883222">
    <property type="protein sequence ID" value="EGF97526.1"/>
    <property type="molecule type" value="Genomic_DNA"/>
</dbReference>
<evidence type="ECO:0000256" key="1">
    <source>
        <dbReference type="SAM" id="MobiDB-lite"/>
    </source>
</evidence>
<feature type="compositionally biased region" description="Basic and acidic residues" evidence="1">
    <location>
        <begin position="80"/>
        <end position="89"/>
    </location>
</feature>
<keyword evidence="3" id="KW-1185">Reference proteome</keyword>
<gene>
    <name evidence="2" type="ORF">MELLADRAFT_114262</name>
</gene>
<dbReference type="InParanoid" id="F4SCU4"/>
<dbReference type="VEuPathDB" id="FungiDB:MELLADRAFT_114262"/>
<dbReference type="GeneID" id="18925275"/>
<evidence type="ECO:0000313" key="3">
    <source>
        <dbReference type="Proteomes" id="UP000001072"/>
    </source>
</evidence>
<proteinExistence type="predicted"/>
<dbReference type="AlphaFoldDB" id="F4SCU4"/>